<evidence type="ECO:0000313" key="5">
    <source>
        <dbReference type="EMBL" id="MDZ8162200.1"/>
    </source>
</evidence>
<dbReference type="RefSeq" id="WP_194424674.1">
    <property type="nucleotide sequence ID" value="NZ_BAAAPT010000002.1"/>
</dbReference>
<evidence type="ECO:0000256" key="1">
    <source>
        <dbReference type="ARBA" id="ARBA00023125"/>
    </source>
</evidence>
<name>A0ABU5N7W8_9MICO</name>
<comment type="caution">
    <text evidence="5">The sequence shown here is derived from an EMBL/GenBank/DDBJ whole genome shotgun (WGS) entry which is preliminary data.</text>
</comment>
<dbReference type="Proteomes" id="UP001291912">
    <property type="component" value="Unassembled WGS sequence"/>
</dbReference>
<protein>
    <recommendedName>
        <fullName evidence="3">Single-stranded DNA-binding protein</fullName>
    </recommendedName>
</protein>
<dbReference type="InterPro" id="IPR000424">
    <property type="entry name" value="Primosome_PriB/ssb"/>
</dbReference>
<dbReference type="InterPro" id="IPR012340">
    <property type="entry name" value="NA-bd_OB-fold"/>
</dbReference>
<dbReference type="InterPro" id="IPR011344">
    <property type="entry name" value="ssDNA-bd"/>
</dbReference>
<dbReference type="PROSITE" id="PS50935">
    <property type="entry name" value="SSB"/>
    <property type="match status" value="1"/>
</dbReference>
<sequence>MNDTITVIGNLATPPEIKRLPDGTSVTSFRLASNRRKFDSGAGRFVDVDANYYTVSVYREFGDHVARSLQKGDRIVVAGRLRLRSWQTEHGWRTVPELDVDAIGPDLRFGTTTFVPMEHPRRDADRPGSPGEDVATRGDDGARASSDPSEQMSGAAPGDWGAPSRVGADPTPF</sequence>
<dbReference type="EMBL" id="JAWJYN010000002">
    <property type="protein sequence ID" value="MDZ8162200.1"/>
    <property type="molecule type" value="Genomic_DNA"/>
</dbReference>
<keyword evidence="1 2" id="KW-0238">DNA-binding</keyword>
<reference evidence="5 6" key="1">
    <citation type="submission" date="2023-10" db="EMBL/GenBank/DDBJ databases">
        <title>Microbacterium xanthum sp. nov., isolated from seaweed.</title>
        <authorList>
            <person name="Lee S.D."/>
        </authorList>
    </citation>
    <scope>NUCLEOTIDE SEQUENCE [LARGE SCALE GENOMIC DNA]</scope>
    <source>
        <strain evidence="5 6">KCTC 19124</strain>
    </source>
</reference>
<dbReference type="Pfam" id="PF00436">
    <property type="entry name" value="SSB"/>
    <property type="match status" value="1"/>
</dbReference>
<dbReference type="GO" id="GO:0003677">
    <property type="term" value="F:DNA binding"/>
    <property type="evidence" value="ECO:0007669"/>
    <property type="project" value="UniProtKB-KW"/>
</dbReference>
<dbReference type="SUPFAM" id="SSF50249">
    <property type="entry name" value="Nucleic acid-binding proteins"/>
    <property type="match status" value="1"/>
</dbReference>
<dbReference type="CDD" id="cd04496">
    <property type="entry name" value="SSB_OBF"/>
    <property type="match status" value="1"/>
</dbReference>
<organism evidence="5 6">
    <name type="scientific">Microbacterium aquimaris</name>
    <dbReference type="NCBI Taxonomy" id="459816"/>
    <lineage>
        <taxon>Bacteria</taxon>
        <taxon>Bacillati</taxon>
        <taxon>Actinomycetota</taxon>
        <taxon>Actinomycetes</taxon>
        <taxon>Micrococcales</taxon>
        <taxon>Microbacteriaceae</taxon>
        <taxon>Microbacterium</taxon>
    </lineage>
</organism>
<evidence type="ECO:0000313" key="6">
    <source>
        <dbReference type="Proteomes" id="UP001291912"/>
    </source>
</evidence>
<dbReference type="PANTHER" id="PTHR10302">
    <property type="entry name" value="SINGLE-STRANDED DNA-BINDING PROTEIN"/>
    <property type="match status" value="1"/>
</dbReference>
<dbReference type="NCBIfam" id="TIGR00621">
    <property type="entry name" value="ssb"/>
    <property type="match status" value="1"/>
</dbReference>
<evidence type="ECO:0000256" key="4">
    <source>
        <dbReference type="SAM" id="MobiDB-lite"/>
    </source>
</evidence>
<keyword evidence="6" id="KW-1185">Reference proteome</keyword>
<gene>
    <name evidence="5" type="primary">ssb</name>
    <name evidence="5" type="ORF">R2Q92_10150</name>
</gene>
<proteinExistence type="predicted"/>
<feature type="region of interest" description="Disordered" evidence="4">
    <location>
        <begin position="111"/>
        <end position="173"/>
    </location>
</feature>
<dbReference type="Gene3D" id="2.40.50.140">
    <property type="entry name" value="Nucleic acid-binding proteins"/>
    <property type="match status" value="1"/>
</dbReference>
<accession>A0ABU5N7W8</accession>
<dbReference type="PANTHER" id="PTHR10302:SF27">
    <property type="entry name" value="SINGLE-STRANDED DNA-BINDING PROTEIN"/>
    <property type="match status" value="1"/>
</dbReference>
<evidence type="ECO:0000256" key="3">
    <source>
        <dbReference type="RuleBase" id="RU000524"/>
    </source>
</evidence>
<evidence type="ECO:0000256" key="2">
    <source>
        <dbReference type="PROSITE-ProRule" id="PRU00252"/>
    </source>
</evidence>